<evidence type="ECO:0000313" key="4">
    <source>
        <dbReference type="Proteomes" id="UP001149165"/>
    </source>
</evidence>
<reference evidence="3" key="2">
    <citation type="journal article" date="2023" name="IMA Fungus">
        <title>Comparative genomic study of the Penicillium genus elucidates a diverse pangenome and 15 lateral gene transfer events.</title>
        <authorList>
            <person name="Petersen C."/>
            <person name="Sorensen T."/>
            <person name="Nielsen M.R."/>
            <person name="Sondergaard T.E."/>
            <person name="Sorensen J.L."/>
            <person name="Fitzpatrick D.A."/>
            <person name="Frisvad J.C."/>
            <person name="Nielsen K.L."/>
        </authorList>
    </citation>
    <scope>NUCLEOTIDE SEQUENCE</scope>
    <source>
        <strain evidence="3">IBT 30069</strain>
    </source>
</reference>
<dbReference type="InterPro" id="IPR000182">
    <property type="entry name" value="GNAT_dom"/>
</dbReference>
<dbReference type="SUPFAM" id="SSF55729">
    <property type="entry name" value="Acyl-CoA N-acyltransferases (Nat)"/>
    <property type="match status" value="1"/>
</dbReference>
<dbReference type="PANTHER" id="PTHR13947:SF37">
    <property type="entry name" value="LD18367P"/>
    <property type="match status" value="1"/>
</dbReference>
<name>A0A9W9EKN0_9EURO</name>
<dbReference type="PANTHER" id="PTHR13947">
    <property type="entry name" value="GNAT FAMILY N-ACETYLTRANSFERASE"/>
    <property type="match status" value="1"/>
</dbReference>
<dbReference type="GO" id="GO:0008080">
    <property type="term" value="F:N-acetyltransferase activity"/>
    <property type="evidence" value="ECO:0007669"/>
    <property type="project" value="InterPro"/>
</dbReference>
<accession>A0A9W9EKN0</accession>
<evidence type="ECO:0000313" key="3">
    <source>
        <dbReference type="EMBL" id="KAJ5083509.1"/>
    </source>
</evidence>
<dbReference type="Gene3D" id="3.40.630.30">
    <property type="match status" value="1"/>
</dbReference>
<dbReference type="Pfam" id="PF00583">
    <property type="entry name" value="Acetyltransf_1"/>
    <property type="match status" value="1"/>
</dbReference>
<dbReference type="Proteomes" id="UP001149165">
    <property type="component" value="Unassembled WGS sequence"/>
</dbReference>
<gene>
    <name evidence="3" type="ORF">N7456_012936</name>
</gene>
<proteinExistence type="predicted"/>
<dbReference type="CDD" id="cd04301">
    <property type="entry name" value="NAT_SF"/>
    <property type="match status" value="1"/>
</dbReference>
<dbReference type="AlphaFoldDB" id="A0A9W9EKN0"/>
<dbReference type="InterPro" id="IPR016181">
    <property type="entry name" value="Acyl_CoA_acyltransferase"/>
</dbReference>
<keyword evidence="4" id="KW-1185">Reference proteome</keyword>
<comment type="caution">
    <text evidence="3">The sequence shown here is derived from an EMBL/GenBank/DDBJ whole genome shotgun (WGS) entry which is preliminary data.</text>
</comment>
<reference evidence="3" key="1">
    <citation type="submission" date="2022-11" db="EMBL/GenBank/DDBJ databases">
        <authorList>
            <person name="Petersen C."/>
        </authorList>
    </citation>
    <scope>NUCLEOTIDE SEQUENCE</scope>
    <source>
        <strain evidence="3">IBT 30069</strain>
    </source>
</reference>
<sequence>MGSAQISTPYTLRSHRPGDIGWIIHRHGVLYDKEYGWDERFEALVAGIASDFIKNYDPQVERCWIAERDGEFLGSIMLVKDASKKDFAKIRLLLVEPSARGLGLGRALVRQSIQFAREVGYSRIGLWTQSSLVSARHIYSGEGFVHVASEDHNSFGIKLVGELWELEL</sequence>
<evidence type="ECO:0000256" key="1">
    <source>
        <dbReference type="ARBA" id="ARBA00022679"/>
    </source>
</evidence>
<dbReference type="EMBL" id="JAPQKH010000008">
    <property type="protein sequence ID" value="KAJ5083509.1"/>
    <property type="molecule type" value="Genomic_DNA"/>
</dbReference>
<evidence type="ECO:0000259" key="2">
    <source>
        <dbReference type="PROSITE" id="PS51186"/>
    </source>
</evidence>
<dbReference type="OrthoDB" id="41532at2759"/>
<feature type="domain" description="N-acetyltransferase" evidence="2">
    <location>
        <begin position="23"/>
        <end position="168"/>
    </location>
</feature>
<organism evidence="3 4">
    <name type="scientific">Penicillium angulare</name>
    <dbReference type="NCBI Taxonomy" id="116970"/>
    <lineage>
        <taxon>Eukaryota</taxon>
        <taxon>Fungi</taxon>
        <taxon>Dikarya</taxon>
        <taxon>Ascomycota</taxon>
        <taxon>Pezizomycotina</taxon>
        <taxon>Eurotiomycetes</taxon>
        <taxon>Eurotiomycetidae</taxon>
        <taxon>Eurotiales</taxon>
        <taxon>Aspergillaceae</taxon>
        <taxon>Penicillium</taxon>
    </lineage>
</organism>
<keyword evidence="1" id="KW-0808">Transferase</keyword>
<protein>
    <submittedName>
        <fullName evidence="3">Acyl-CoA N-acyltransferase</fullName>
    </submittedName>
</protein>
<dbReference type="InterPro" id="IPR050769">
    <property type="entry name" value="NAT_camello-type"/>
</dbReference>
<dbReference type="PROSITE" id="PS51186">
    <property type="entry name" value="GNAT"/>
    <property type="match status" value="1"/>
</dbReference>